<proteinExistence type="predicted"/>
<accession>A0ABW3MSD4</accession>
<evidence type="ECO:0000256" key="1">
    <source>
        <dbReference type="SAM" id="Phobius"/>
    </source>
</evidence>
<dbReference type="Proteomes" id="UP001597045">
    <property type="component" value="Unassembled WGS sequence"/>
</dbReference>
<gene>
    <name evidence="2" type="ORF">ACFQ1S_45785</name>
</gene>
<feature type="transmembrane region" description="Helical" evidence="1">
    <location>
        <begin position="28"/>
        <end position="50"/>
    </location>
</feature>
<dbReference type="Gene3D" id="3.40.50.300">
    <property type="entry name" value="P-loop containing nucleotide triphosphate hydrolases"/>
    <property type="match status" value="1"/>
</dbReference>
<name>A0ABW3MSD4_9PSEU</name>
<feature type="non-terminal residue" evidence="2">
    <location>
        <position position="94"/>
    </location>
</feature>
<feature type="transmembrane region" description="Helical" evidence="1">
    <location>
        <begin position="57"/>
        <end position="79"/>
    </location>
</feature>
<dbReference type="Pfam" id="PF17784">
    <property type="entry name" value="Sulfotransfer_4"/>
    <property type="match status" value="1"/>
</dbReference>
<keyword evidence="1" id="KW-0472">Membrane</keyword>
<sequence>MVDVIGAGFGRTGTASLKRALEVLGFELIMRMQTVITVVTAVLTVVYIVFVASRIDFTAVAAIPSGSAQSVIGAFVFLMTGFGLGWSPEEYVAA</sequence>
<protein>
    <submittedName>
        <fullName evidence="2">Sulfotransferase</fullName>
    </submittedName>
</protein>
<organism evidence="2 3">
    <name type="scientific">Kibdelosporangium lantanae</name>
    <dbReference type="NCBI Taxonomy" id="1497396"/>
    <lineage>
        <taxon>Bacteria</taxon>
        <taxon>Bacillati</taxon>
        <taxon>Actinomycetota</taxon>
        <taxon>Actinomycetes</taxon>
        <taxon>Pseudonocardiales</taxon>
        <taxon>Pseudonocardiaceae</taxon>
        <taxon>Kibdelosporangium</taxon>
    </lineage>
</organism>
<dbReference type="InterPro" id="IPR027417">
    <property type="entry name" value="P-loop_NTPase"/>
</dbReference>
<evidence type="ECO:0000313" key="2">
    <source>
        <dbReference type="EMBL" id="MFD1052384.1"/>
    </source>
</evidence>
<evidence type="ECO:0000313" key="3">
    <source>
        <dbReference type="Proteomes" id="UP001597045"/>
    </source>
</evidence>
<comment type="caution">
    <text evidence="2">The sequence shown here is derived from an EMBL/GenBank/DDBJ whole genome shotgun (WGS) entry which is preliminary data.</text>
</comment>
<reference evidence="3" key="1">
    <citation type="journal article" date="2019" name="Int. J. Syst. Evol. Microbiol.">
        <title>The Global Catalogue of Microorganisms (GCM) 10K type strain sequencing project: providing services to taxonomists for standard genome sequencing and annotation.</title>
        <authorList>
            <consortium name="The Broad Institute Genomics Platform"/>
            <consortium name="The Broad Institute Genome Sequencing Center for Infectious Disease"/>
            <person name="Wu L."/>
            <person name="Ma J."/>
        </authorList>
    </citation>
    <scope>NUCLEOTIDE SEQUENCE [LARGE SCALE GENOMIC DNA]</scope>
    <source>
        <strain evidence="3">JCM 31486</strain>
    </source>
</reference>
<dbReference type="EMBL" id="JBHTIS010004374">
    <property type="protein sequence ID" value="MFD1052384.1"/>
    <property type="molecule type" value="Genomic_DNA"/>
</dbReference>
<dbReference type="InterPro" id="IPR040632">
    <property type="entry name" value="Sulfotransfer_4"/>
</dbReference>
<keyword evidence="1" id="KW-0812">Transmembrane</keyword>
<keyword evidence="1" id="KW-1133">Transmembrane helix</keyword>
<keyword evidence="3" id="KW-1185">Reference proteome</keyword>